<name>A0A6B3N373_9CYAN</name>
<organism evidence="1">
    <name type="scientific">Symploca sp. SIO1C4</name>
    <dbReference type="NCBI Taxonomy" id="2607765"/>
    <lineage>
        <taxon>Bacteria</taxon>
        <taxon>Bacillati</taxon>
        <taxon>Cyanobacteriota</taxon>
        <taxon>Cyanophyceae</taxon>
        <taxon>Coleofasciculales</taxon>
        <taxon>Coleofasciculaceae</taxon>
        <taxon>Symploca</taxon>
    </lineage>
</organism>
<proteinExistence type="predicted"/>
<comment type="caution">
    <text evidence="1">The sequence shown here is derived from an EMBL/GenBank/DDBJ whole genome shotgun (WGS) entry which is preliminary data.</text>
</comment>
<accession>A0A6B3N373</accession>
<dbReference type="AlphaFoldDB" id="A0A6B3N373"/>
<dbReference type="EMBL" id="JAAHFQ010000117">
    <property type="protein sequence ID" value="NER27619.1"/>
    <property type="molecule type" value="Genomic_DNA"/>
</dbReference>
<gene>
    <name evidence="1" type="ORF">F6J89_08285</name>
</gene>
<protein>
    <submittedName>
        <fullName evidence="1">Uncharacterized protein</fullName>
    </submittedName>
</protein>
<reference evidence="1" key="1">
    <citation type="submission" date="2019-11" db="EMBL/GenBank/DDBJ databases">
        <title>Genomic insights into an expanded diversity of filamentous marine cyanobacteria reveals the extraordinary biosynthetic potential of Moorea and Okeania.</title>
        <authorList>
            <person name="Ferreira Leao T."/>
            <person name="Wang M."/>
            <person name="Moss N."/>
            <person name="Da Silva R."/>
            <person name="Sanders J."/>
            <person name="Nurk S."/>
            <person name="Gurevich A."/>
            <person name="Humphrey G."/>
            <person name="Reher R."/>
            <person name="Zhu Q."/>
            <person name="Belda-Ferre P."/>
            <person name="Glukhov E."/>
            <person name="Rex R."/>
            <person name="Dorrestein P.C."/>
            <person name="Knight R."/>
            <person name="Pevzner P."/>
            <person name="Gerwick W.H."/>
            <person name="Gerwick L."/>
        </authorList>
    </citation>
    <scope>NUCLEOTIDE SEQUENCE</scope>
    <source>
        <strain evidence="1">SIO1C4</strain>
    </source>
</reference>
<sequence length="56" mass="6077">MTGEADKSPPLKASLKQCEIFCTTKKTLLLSQEPKLQRKQLLASIIAGFDIPTSGT</sequence>
<evidence type="ECO:0000313" key="1">
    <source>
        <dbReference type="EMBL" id="NER27619.1"/>
    </source>
</evidence>